<dbReference type="EMBL" id="QGKX02000095">
    <property type="protein sequence ID" value="KAF3572652.1"/>
    <property type="molecule type" value="Genomic_DNA"/>
</dbReference>
<gene>
    <name evidence="1" type="ORF">F2Q69_00059340</name>
</gene>
<dbReference type="AlphaFoldDB" id="A0A8S9RJN9"/>
<accession>A0A8S9RJN9</accession>
<evidence type="ECO:0000313" key="1">
    <source>
        <dbReference type="EMBL" id="KAF3572652.1"/>
    </source>
</evidence>
<evidence type="ECO:0000313" key="2">
    <source>
        <dbReference type="Proteomes" id="UP000712600"/>
    </source>
</evidence>
<name>A0A8S9RJN9_BRACR</name>
<sequence length="140" mass="15316">MKPKKSSSAGNKRIGVSDCLSASGPLFGLITEDLVGLDPISGKPKIAQEVLDDMRMYLMVADGPEKRARAERVRKSLEELKKDPIGRKTCLMLEPSPSITNDVDKGKWIVYDFSVQMKPNSNPVKLMTSAIAAGSRFDGF</sequence>
<reference evidence="1" key="1">
    <citation type="submission" date="2019-12" db="EMBL/GenBank/DDBJ databases">
        <title>Genome sequencing and annotation of Brassica cretica.</title>
        <authorList>
            <person name="Studholme D.J."/>
            <person name="Sarris P."/>
        </authorList>
    </citation>
    <scope>NUCLEOTIDE SEQUENCE</scope>
    <source>
        <strain evidence="1">PFS-109/04</strain>
        <tissue evidence="1">Leaf</tissue>
    </source>
</reference>
<protein>
    <submittedName>
        <fullName evidence="1">Uncharacterized protein</fullName>
    </submittedName>
</protein>
<dbReference type="Proteomes" id="UP000712600">
    <property type="component" value="Unassembled WGS sequence"/>
</dbReference>
<comment type="caution">
    <text evidence="1">The sequence shown here is derived from an EMBL/GenBank/DDBJ whole genome shotgun (WGS) entry which is preliminary data.</text>
</comment>
<organism evidence="1 2">
    <name type="scientific">Brassica cretica</name>
    <name type="common">Mustard</name>
    <dbReference type="NCBI Taxonomy" id="69181"/>
    <lineage>
        <taxon>Eukaryota</taxon>
        <taxon>Viridiplantae</taxon>
        <taxon>Streptophyta</taxon>
        <taxon>Embryophyta</taxon>
        <taxon>Tracheophyta</taxon>
        <taxon>Spermatophyta</taxon>
        <taxon>Magnoliopsida</taxon>
        <taxon>eudicotyledons</taxon>
        <taxon>Gunneridae</taxon>
        <taxon>Pentapetalae</taxon>
        <taxon>rosids</taxon>
        <taxon>malvids</taxon>
        <taxon>Brassicales</taxon>
        <taxon>Brassicaceae</taxon>
        <taxon>Brassiceae</taxon>
        <taxon>Brassica</taxon>
    </lineage>
</organism>
<proteinExistence type="predicted"/>